<dbReference type="GO" id="GO:0009507">
    <property type="term" value="C:chloroplast"/>
    <property type="evidence" value="ECO:0007669"/>
    <property type="project" value="TreeGrafter"/>
</dbReference>
<dbReference type="PANTHER" id="PTHR46157">
    <property type="entry name" value="K(+) EFFLUX ANTIPORTER 3, CHLOROPLASTIC"/>
    <property type="match status" value="1"/>
</dbReference>
<evidence type="ECO:0000313" key="1">
    <source>
        <dbReference type="EMBL" id="CAI9287707.1"/>
    </source>
</evidence>
<dbReference type="Proteomes" id="UP001177003">
    <property type="component" value="Chromosome 5"/>
</dbReference>
<dbReference type="AlphaFoldDB" id="A0AA35Z9G2"/>
<dbReference type="EMBL" id="OX465081">
    <property type="protein sequence ID" value="CAI9287707.1"/>
    <property type="molecule type" value="Genomic_DNA"/>
</dbReference>
<proteinExistence type="predicted"/>
<keyword evidence="2" id="KW-1185">Reference proteome</keyword>
<dbReference type="GO" id="GO:0016020">
    <property type="term" value="C:membrane"/>
    <property type="evidence" value="ECO:0007669"/>
    <property type="project" value="TreeGrafter"/>
</dbReference>
<protein>
    <submittedName>
        <fullName evidence="1">Uncharacterized protein</fullName>
    </submittedName>
</protein>
<reference evidence="1" key="1">
    <citation type="submission" date="2023-04" db="EMBL/GenBank/DDBJ databases">
        <authorList>
            <person name="Vijverberg K."/>
            <person name="Xiong W."/>
            <person name="Schranz E."/>
        </authorList>
    </citation>
    <scope>NUCLEOTIDE SEQUENCE</scope>
</reference>
<dbReference type="PANTHER" id="PTHR46157:SF4">
    <property type="entry name" value="K(+) EFFLUX ANTIPORTER 3, CHLOROPLASTIC"/>
    <property type="match status" value="1"/>
</dbReference>
<name>A0AA35Z9G2_LACSI</name>
<evidence type="ECO:0000313" key="2">
    <source>
        <dbReference type="Proteomes" id="UP001177003"/>
    </source>
</evidence>
<sequence>MDDFLASILHNPSLDFFKTFLQRYRKPSHIVVECGLHSPITCYQKPINLLCFLAQRLPLFYLLFKAIPMLAKESLKALGGLGFLSLGGKFLLRHFQVAAEARSSEDFVAHCLLTVAGTSLITQKLATYL</sequence>
<gene>
    <name evidence="1" type="ORF">LSALG_LOCUS27057</name>
</gene>
<organism evidence="1 2">
    <name type="scientific">Lactuca saligna</name>
    <name type="common">Willowleaf lettuce</name>
    <dbReference type="NCBI Taxonomy" id="75948"/>
    <lineage>
        <taxon>Eukaryota</taxon>
        <taxon>Viridiplantae</taxon>
        <taxon>Streptophyta</taxon>
        <taxon>Embryophyta</taxon>
        <taxon>Tracheophyta</taxon>
        <taxon>Spermatophyta</taxon>
        <taxon>Magnoliopsida</taxon>
        <taxon>eudicotyledons</taxon>
        <taxon>Gunneridae</taxon>
        <taxon>Pentapetalae</taxon>
        <taxon>asterids</taxon>
        <taxon>campanulids</taxon>
        <taxon>Asterales</taxon>
        <taxon>Asteraceae</taxon>
        <taxon>Cichorioideae</taxon>
        <taxon>Cichorieae</taxon>
        <taxon>Lactucinae</taxon>
        <taxon>Lactuca</taxon>
    </lineage>
</organism>
<accession>A0AA35Z9G2</accession>